<dbReference type="RefSeq" id="WP_242765568.1">
    <property type="nucleotide sequence ID" value="NZ_JALDAY010000004.1"/>
</dbReference>
<dbReference type="Pfam" id="PF00296">
    <property type="entry name" value="Bac_luciferase"/>
    <property type="match status" value="1"/>
</dbReference>
<dbReference type="EMBL" id="JALDAY010000004">
    <property type="protein sequence ID" value="MCI3272413.1"/>
    <property type="molecule type" value="Genomic_DNA"/>
</dbReference>
<evidence type="ECO:0000256" key="4">
    <source>
        <dbReference type="ARBA" id="ARBA00023033"/>
    </source>
</evidence>
<evidence type="ECO:0000256" key="3">
    <source>
        <dbReference type="ARBA" id="ARBA00023002"/>
    </source>
</evidence>
<organism evidence="7 8">
    <name type="scientific">Streptomyces cylindrosporus</name>
    <dbReference type="NCBI Taxonomy" id="2927583"/>
    <lineage>
        <taxon>Bacteria</taxon>
        <taxon>Bacillati</taxon>
        <taxon>Actinomycetota</taxon>
        <taxon>Actinomycetes</taxon>
        <taxon>Kitasatosporales</taxon>
        <taxon>Streptomycetaceae</taxon>
        <taxon>Streptomyces</taxon>
    </lineage>
</organism>
<name>A0ABS9Y5C6_9ACTN</name>
<dbReference type="InterPro" id="IPR019921">
    <property type="entry name" value="Lucif-like_OxRdtase_Rv2161c"/>
</dbReference>
<dbReference type="NCBIfam" id="TIGR03619">
    <property type="entry name" value="F420_Rv2161c"/>
    <property type="match status" value="1"/>
</dbReference>
<evidence type="ECO:0000256" key="1">
    <source>
        <dbReference type="ARBA" id="ARBA00022630"/>
    </source>
</evidence>
<accession>A0ABS9Y5C6</accession>
<evidence type="ECO:0000256" key="2">
    <source>
        <dbReference type="ARBA" id="ARBA00022643"/>
    </source>
</evidence>
<dbReference type="Proteomes" id="UP001165269">
    <property type="component" value="Unassembled WGS sequence"/>
</dbReference>
<reference evidence="7" key="1">
    <citation type="submission" date="2022-03" db="EMBL/GenBank/DDBJ databases">
        <title>Streptomyces 7R015 and 7R016 isolated from Barleria lupulina in Thailand.</title>
        <authorList>
            <person name="Kanchanasin P."/>
            <person name="Phongsopitanun W."/>
            <person name="Tanasupawat S."/>
        </authorList>
    </citation>
    <scope>NUCLEOTIDE SEQUENCE</scope>
    <source>
        <strain evidence="7">7R015</strain>
    </source>
</reference>
<evidence type="ECO:0000313" key="8">
    <source>
        <dbReference type="Proteomes" id="UP001165269"/>
    </source>
</evidence>
<evidence type="ECO:0000256" key="5">
    <source>
        <dbReference type="SAM" id="MobiDB-lite"/>
    </source>
</evidence>
<keyword evidence="1" id="KW-0285">Flavoprotein</keyword>
<comment type="caution">
    <text evidence="7">The sequence shown here is derived from an EMBL/GenBank/DDBJ whole genome shotgun (WGS) entry which is preliminary data.</text>
</comment>
<keyword evidence="8" id="KW-1185">Reference proteome</keyword>
<keyword evidence="4" id="KW-0503">Monooxygenase</keyword>
<feature type="domain" description="Luciferase-like" evidence="6">
    <location>
        <begin position="24"/>
        <end position="212"/>
    </location>
</feature>
<dbReference type="PANTHER" id="PTHR42847:SF4">
    <property type="entry name" value="ALKANESULFONATE MONOOXYGENASE-RELATED"/>
    <property type="match status" value="1"/>
</dbReference>
<dbReference type="Gene3D" id="3.20.20.30">
    <property type="entry name" value="Luciferase-like domain"/>
    <property type="match status" value="1"/>
</dbReference>
<evidence type="ECO:0000259" key="6">
    <source>
        <dbReference type="Pfam" id="PF00296"/>
    </source>
</evidence>
<keyword evidence="3" id="KW-0560">Oxidoreductase</keyword>
<feature type="region of interest" description="Disordered" evidence="5">
    <location>
        <begin position="164"/>
        <end position="185"/>
    </location>
</feature>
<proteinExistence type="predicted"/>
<dbReference type="PANTHER" id="PTHR42847">
    <property type="entry name" value="ALKANESULFONATE MONOOXYGENASE"/>
    <property type="match status" value="1"/>
</dbReference>
<protein>
    <submittedName>
        <fullName evidence="7">LLM class F420-dependent oxidoreductase</fullName>
    </submittedName>
</protein>
<dbReference type="InterPro" id="IPR011251">
    <property type="entry name" value="Luciferase-like_dom"/>
</dbReference>
<dbReference type="InterPro" id="IPR050172">
    <property type="entry name" value="SsuD_RutA_monooxygenase"/>
</dbReference>
<evidence type="ECO:0000313" key="7">
    <source>
        <dbReference type="EMBL" id="MCI3272413.1"/>
    </source>
</evidence>
<dbReference type="InterPro" id="IPR036661">
    <property type="entry name" value="Luciferase-like_sf"/>
</dbReference>
<keyword evidence="2" id="KW-0288">FMN</keyword>
<gene>
    <name evidence="7" type="ORF">MQP27_14960</name>
</gene>
<sequence length="307" mass="32969">MRFTAEHPVGQRDCDPELLRGEGMAAFARAAEAAGFDAVAFTEHPAPSRKWLGNGGHASLDPLAALAFCAAATTRIRLLTYLLVLPYRNPLLMAKAVATVDRLSGGRLTIGAGSGYLRSEFGALGVDFEERGALLDEALDVLRGLWAGEAFELAGRHFTARGQESVPGPVQLPHPPVWLGGNGRNSRRRVARAGQGWAPLLMGEESARTARTTALTTPKELAVAVGELRQMLRDAGRAPDEVDIQVHSPHTDLSVRGEVSADEHRRHLDELTEAGATWFVVRTSGRSVAEACEVLAAYGRDVIARAR</sequence>
<dbReference type="SUPFAM" id="SSF51679">
    <property type="entry name" value="Bacterial luciferase-like"/>
    <property type="match status" value="1"/>
</dbReference>